<feature type="binding site" evidence="9">
    <location>
        <position position="122"/>
    </location>
    <ligand>
        <name>Mg(2+)</name>
        <dbReference type="ChEBI" id="CHEBI:18420"/>
    </ligand>
</feature>
<keyword evidence="2 9" id="KW-0436">Ligase</keyword>
<dbReference type="HAMAP" id="MF_00336">
    <property type="entry name" value="BioD"/>
    <property type="match status" value="1"/>
</dbReference>
<comment type="catalytic activity">
    <reaction evidence="9">
        <text>(7R,8S)-7,8-diammoniononanoate + CO2 + ATP = (4R,5S)-dethiobiotin + ADP + phosphate + 3 H(+)</text>
        <dbReference type="Rhea" id="RHEA:15805"/>
        <dbReference type="ChEBI" id="CHEBI:15378"/>
        <dbReference type="ChEBI" id="CHEBI:16526"/>
        <dbReference type="ChEBI" id="CHEBI:30616"/>
        <dbReference type="ChEBI" id="CHEBI:43474"/>
        <dbReference type="ChEBI" id="CHEBI:149469"/>
        <dbReference type="ChEBI" id="CHEBI:149473"/>
        <dbReference type="ChEBI" id="CHEBI:456216"/>
        <dbReference type="EC" id="6.3.3.3"/>
    </reaction>
</comment>
<keyword evidence="1 9" id="KW-0963">Cytoplasm</keyword>
<comment type="caution">
    <text evidence="9">Lacks conserved residue(s) required for the propagation of feature annotation.</text>
</comment>
<name>A0A1S8L812_9CLOT</name>
<feature type="binding site" evidence="9">
    <location>
        <position position="61"/>
    </location>
    <ligand>
        <name>Mg(2+)</name>
        <dbReference type="ChEBI" id="CHEBI:18420"/>
    </ligand>
</feature>
<evidence type="ECO:0000256" key="4">
    <source>
        <dbReference type="ARBA" id="ARBA00022741"/>
    </source>
</evidence>
<evidence type="ECO:0000256" key="2">
    <source>
        <dbReference type="ARBA" id="ARBA00022598"/>
    </source>
</evidence>
<keyword evidence="5 9" id="KW-0093">Biotin biosynthesis</keyword>
<dbReference type="Pfam" id="PF13500">
    <property type="entry name" value="AAA_26"/>
    <property type="match status" value="1"/>
</dbReference>
<feature type="binding site" evidence="9">
    <location>
        <begin position="185"/>
        <end position="186"/>
    </location>
    <ligand>
        <name>ATP</name>
        <dbReference type="ChEBI" id="CHEBI:30616"/>
    </ligand>
</feature>
<dbReference type="PANTHER" id="PTHR43210:SF2">
    <property type="entry name" value="ATP-DEPENDENT DETHIOBIOTIN SYNTHETASE BIOD 2"/>
    <property type="match status" value="1"/>
</dbReference>
<reference evidence="10 11" key="1">
    <citation type="submission" date="2022-04" db="EMBL/GenBank/DDBJ databases">
        <title>Genome sequence of C. roseum typestrain.</title>
        <authorList>
            <person name="Poehlein A."/>
            <person name="Schoch T."/>
            <person name="Duerre P."/>
            <person name="Daniel R."/>
        </authorList>
    </citation>
    <scope>NUCLEOTIDE SEQUENCE [LARGE SCALE GENOMIC DNA]</scope>
    <source>
        <strain evidence="10 11">DSM 7320</strain>
    </source>
</reference>
<comment type="catalytic activity">
    <reaction evidence="8">
        <text>(7R,8S)-8-amino-7-(carboxyamino)nonanoate + ATP = (4R,5S)-dethiobiotin + ADP + phosphate + H(+)</text>
        <dbReference type="Rhea" id="RHEA:63684"/>
        <dbReference type="ChEBI" id="CHEBI:15378"/>
        <dbReference type="ChEBI" id="CHEBI:30616"/>
        <dbReference type="ChEBI" id="CHEBI:43474"/>
        <dbReference type="ChEBI" id="CHEBI:149470"/>
        <dbReference type="ChEBI" id="CHEBI:149473"/>
        <dbReference type="ChEBI" id="CHEBI:456216"/>
    </reaction>
</comment>
<protein>
    <recommendedName>
        <fullName evidence="9">ATP-dependent dethiobiotin synthetase BioD</fullName>
        <ecNumber evidence="9">6.3.3.3</ecNumber>
    </recommendedName>
    <alternativeName>
        <fullName evidence="9">DTB synthetase</fullName>
        <shortName evidence="9">DTBS</shortName>
    </alternativeName>
    <alternativeName>
        <fullName evidence="9">Dethiobiotin synthase</fullName>
    </alternativeName>
</protein>
<evidence type="ECO:0000256" key="3">
    <source>
        <dbReference type="ARBA" id="ARBA00022723"/>
    </source>
</evidence>
<evidence type="ECO:0000256" key="5">
    <source>
        <dbReference type="ARBA" id="ARBA00022756"/>
    </source>
</evidence>
<dbReference type="GO" id="GO:0009102">
    <property type="term" value="P:biotin biosynthetic process"/>
    <property type="evidence" value="ECO:0007669"/>
    <property type="project" value="UniProtKB-UniRule"/>
</dbReference>
<evidence type="ECO:0000256" key="8">
    <source>
        <dbReference type="ARBA" id="ARBA00047386"/>
    </source>
</evidence>
<feature type="binding site" evidence="9">
    <location>
        <position position="61"/>
    </location>
    <ligand>
        <name>ATP</name>
        <dbReference type="ChEBI" id="CHEBI:30616"/>
    </ligand>
</feature>
<comment type="cofactor">
    <cofactor evidence="9">
        <name>Mg(2+)</name>
        <dbReference type="ChEBI" id="CHEBI:18420"/>
    </cofactor>
</comment>
<feature type="binding site" evidence="9">
    <location>
        <position position="23"/>
    </location>
    <ligand>
        <name>Mg(2+)</name>
        <dbReference type="ChEBI" id="CHEBI:18420"/>
    </ligand>
</feature>
<feature type="binding site" evidence="9">
    <location>
        <begin position="122"/>
        <end position="125"/>
    </location>
    <ligand>
        <name>ATP</name>
        <dbReference type="ChEBI" id="CHEBI:30616"/>
    </ligand>
</feature>
<dbReference type="GO" id="GO:0000287">
    <property type="term" value="F:magnesium ion binding"/>
    <property type="evidence" value="ECO:0007669"/>
    <property type="project" value="UniProtKB-UniRule"/>
</dbReference>
<keyword evidence="6 9" id="KW-0067">ATP-binding</keyword>
<dbReference type="InterPro" id="IPR004472">
    <property type="entry name" value="DTB_synth_BioD"/>
</dbReference>
<dbReference type="NCBIfam" id="TIGR00347">
    <property type="entry name" value="bioD"/>
    <property type="match status" value="1"/>
</dbReference>
<dbReference type="SUPFAM" id="SSF52540">
    <property type="entry name" value="P-loop containing nucleoside triphosphate hydrolases"/>
    <property type="match status" value="1"/>
</dbReference>
<dbReference type="Gene3D" id="3.40.50.300">
    <property type="entry name" value="P-loop containing nucleotide triphosphate hydrolases"/>
    <property type="match status" value="1"/>
</dbReference>
<gene>
    <name evidence="10" type="primary">bioD1</name>
    <name evidence="9" type="synonym">bioD</name>
    <name evidence="10" type="ORF">CROST_039100</name>
</gene>
<dbReference type="Proteomes" id="UP000190951">
    <property type="component" value="Chromosome"/>
</dbReference>
<comment type="subunit">
    <text evidence="9">Homodimer.</text>
</comment>
<dbReference type="PIRSF" id="PIRSF006755">
    <property type="entry name" value="DTB_synth"/>
    <property type="match status" value="1"/>
</dbReference>
<evidence type="ECO:0000256" key="1">
    <source>
        <dbReference type="ARBA" id="ARBA00022490"/>
    </source>
</evidence>
<evidence type="ECO:0000313" key="10">
    <source>
        <dbReference type="EMBL" id="URZ13160.1"/>
    </source>
</evidence>
<dbReference type="KEGG" id="crw:CROST_039100"/>
<feature type="active site" evidence="9">
    <location>
        <position position="44"/>
    </location>
</feature>
<dbReference type="STRING" id="84029.CROST_18880"/>
<sequence length="233" mass="25967">MRWGFGISKKIFITATGTDIGKTFVTALIVKKLRDNGYKAGYYKAALSGAEVTENGIVPDDAYYVNKIAKINENVDNLVSYVYKEPVSPHLASQIEGNPVEISKVVEDFNKALSKYDYLTMEGSGGIVCPIRYDNKKIMLEDIIKELGLSTLIIADAGLGTINNVVLTVEYLKNRGIPINGIILNHYSKGNMLHEDNIKMIEEITKVKIVALVEENDKELNIDINKLLEMYDD</sequence>
<evidence type="ECO:0000313" key="11">
    <source>
        <dbReference type="Proteomes" id="UP000190951"/>
    </source>
</evidence>
<dbReference type="EC" id="6.3.3.3" evidence="9"/>
<dbReference type="CDD" id="cd03109">
    <property type="entry name" value="DTBS"/>
    <property type="match status" value="1"/>
</dbReference>
<evidence type="ECO:0000256" key="7">
    <source>
        <dbReference type="ARBA" id="ARBA00022842"/>
    </source>
</evidence>
<dbReference type="GO" id="GO:0004141">
    <property type="term" value="F:dethiobiotin synthase activity"/>
    <property type="evidence" value="ECO:0007669"/>
    <property type="project" value="UniProtKB-UniRule"/>
</dbReference>
<keyword evidence="11" id="KW-1185">Reference proteome</keyword>
<comment type="pathway">
    <text evidence="9">Cofactor biosynthesis; biotin biosynthesis; biotin from 7,8-diaminononanoate: step 1/2.</text>
</comment>
<comment type="similarity">
    <text evidence="9">Belongs to the dethiobiotin synthetase family.</text>
</comment>
<keyword evidence="7 9" id="KW-0460">Magnesium</keyword>
<proteinExistence type="inferred from homology"/>
<comment type="function">
    <text evidence="9">Catalyzes a mechanistically unusual reaction, the ATP-dependent insertion of CO2 between the N7 and N8 nitrogen atoms of 7,8-diaminopelargonic acid (DAPA, also called 7,8-diammoniononanoate) to form a ureido ring.</text>
</comment>
<comment type="subcellular location">
    <subcellularLocation>
        <location evidence="9">Cytoplasm</location>
    </subcellularLocation>
</comment>
<dbReference type="GO" id="GO:0005524">
    <property type="term" value="F:ATP binding"/>
    <property type="evidence" value="ECO:0007669"/>
    <property type="project" value="UniProtKB-UniRule"/>
</dbReference>
<organism evidence="10 11">
    <name type="scientific">Clostridium felsineum</name>
    <dbReference type="NCBI Taxonomy" id="36839"/>
    <lineage>
        <taxon>Bacteria</taxon>
        <taxon>Bacillati</taxon>
        <taxon>Bacillota</taxon>
        <taxon>Clostridia</taxon>
        <taxon>Eubacteriales</taxon>
        <taxon>Clostridiaceae</taxon>
        <taxon>Clostridium</taxon>
    </lineage>
</organism>
<dbReference type="EMBL" id="CP096983">
    <property type="protein sequence ID" value="URZ13160.1"/>
    <property type="molecule type" value="Genomic_DNA"/>
</dbReference>
<dbReference type="InterPro" id="IPR027417">
    <property type="entry name" value="P-loop_NTPase"/>
</dbReference>
<dbReference type="AlphaFoldDB" id="A0A1S8L812"/>
<keyword evidence="3 9" id="KW-0479">Metal-binding</keyword>
<feature type="binding site" evidence="9">
    <location>
        <begin position="19"/>
        <end position="24"/>
    </location>
    <ligand>
        <name>ATP</name>
        <dbReference type="ChEBI" id="CHEBI:30616"/>
    </ligand>
</feature>
<feature type="binding site" evidence="9">
    <location>
        <position position="48"/>
    </location>
    <ligand>
        <name>substrate</name>
    </ligand>
</feature>
<evidence type="ECO:0000256" key="6">
    <source>
        <dbReference type="ARBA" id="ARBA00022840"/>
    </source>
</evidence>
<keyword evidence="4 9" id="KW-0547">Nucleotide-binding</keyword>
<dbReference type="GO" id="GO:0005829">
    <property type="term" value="C:cytosol"/>
    <property type="evidence" value="ECO:0007669"/>
    <property type="project" value="TreeGrafter"/>
</dbReference>
<dbReference type="PANTHER" id="PTHR43210">
    <property type="entry name" value="DETHIOBIOTIN SYNTHETASE"/>
    <property type="match status" value="1"/>
</dbReference>
<feature type="binding site" evidence="9">
    <location>
        <position position="214"/>
    </location>
    <ligand>
        <name>ATP</name>
        <dbReference type="ChEBI" id="CHEBI:30616"/>
    </ligand>
</feature>
<accession>A0A1S8L812</accession>
<evidence type="ECO:0000256" key="9">
    <source>
        <dbReference type="HAMAP-Rule" id="MF_00336"/>
    </source>
</evidence>